<dbReference type="Proteomes" id="UP000001294">
    <property type="component" value="Unassembled WGS sequence"/>
</dbReference>
<dbReference type="CDD" id="cd12148">
    <property type="entry name" value="fungal_TF_MHR"/>
    <property type="match status" value="1"/>
</dbReference>
<dbReference type="GO" id="GO:0005634">
    <property type="term" value="C:nucleus"/>
    <property type="evidence" value="ECO:0007669"/>
    <property type="project" value="TreeGrafter"/>
</dbReference>
<keyword evidence="1" id="KW-0539">Nucleus</keyword>
<dbReference type="GO" id="GO:0006351">
    <property type="term" value="P:DNA-templated transcription"/>
    <property type="evidence" value="ECO:0007669"/>
    <property type="project" value="InterPro"/>
</dbReference>
<dbReference type="InterPro" id="IPR007219">
    <property type="entry name" value="XnlR_reg_dom"/>
</dbReference>
<dbReference type="InterPro" id="IPR050797">
    <property type="entry name" value="Carb_Metab_Trans_Reg"/>
</dbReference>
<dbReference type="GO" id="GO:0001080">
    <property type="term" value="P:nitrogen catabolite activation of transcription from RNA polymerase II promoter"/>
    <property type="evidence" value="ECO:0007669"/>
    <property type="project" value="TreeGrafter"/>
</dbReference>
<organism evidence="3 4">
    <name type="scientific">Talaromyces marneffei (strain ATCC 18224 / CBS 334.59 / QM 7333)</name>
    <name type="common">Penicillium marneffei</name>
    <dbReference type="NCBI Taxonomy" id="441960"/>
    <lineage>
        <taxon>Eukaryota</taxon>
        <taxon>Fungi</taxon>
        <taxon>Dikarya</taxon>
        <taxon>Ascomycota</taxon>
        <taxon>Pezizomycotina</taxon>
        <taxon>Eurotiomycetes</taxon>
        <taxon>Eurotiomycetidae</taxon>
        <taxon>Eurotiales</taxon>
        <taxon>Trichocomaceae</taxon>
        <taxon>Talaromyces</taxon>
        <taxon>Talaromyces sect. Talaromyces</taxon>
    </lineage>
</organism>
<evidence type="ECO:0000256" key="1">
    <source>
        <dbReference type="ARBA" id="ARBA00023242"/>
    </source>
</evidence>
<dbReference type="GO" id="GO:0008270">
    <property type="term" value="F:zinc ion binding"/>
    <property type="evidence" value="ECO:0007669"/>
    <property type="project" value="InterPro"/>
</dbReference>
<dbReference type="GO" id="GO:0003677">
    <property type="term" value="F:DNA binding"/>
    <property type="evidence" value="ECO:0007669"/>
    <property type="project" value="InterPro"/>
</dbReference>
<feature type="domain" description="Xylanolytic transcriptional activator regulatory" evidence="2">
    <location>
        <begin position="277"/>
        <end position="349"/>
    </location>
</feature>
<reference evidence="4" key="1">
    <citation type="journal article" date="2015" name="Genome Announc.">
        <title>Genome sequence of the AIDS-associated pathogen Penicillium marneffei (ATCC18224) and its near taxonomic relative Talaromyces stipitatus (ATCC10500).</title>
        <authorList>
            <person name="Nierman W.C."/>
            <person name="Fedorova-Abrams N.D."/>
            <person name="Andrianopoulos A."/>
        </authorList>
    </citation>
    <scope>NUCLEOTIDE SEQUENCE [LARGE SCALE GENOMIC DNA]</scope>
    <source>
        <strain evidence="4">ATCC 18224 / CBS 334.59 / QM 7333</strain>
    </source>
</reference>
<name>B6QD74_TALMQ</name>
<proteinExistence type="predicted"/>
<dbReference type="PANTHER" id="PTHR31668">
    <property type="entry name" value="GLUCOSE TRANSPORT TRANSCRIPTION REGULATOR RGT1-RELATED-RELATED"/>
    <property type="match status" value="1"/>
</dbReference>
<dbReference type="EMBL" id="DS995901">
    <property type="protein sequence ID" value="EEA23724.1"/>
    <property type="molecule type" value="Genomic_DNA"/>
</dbReference>
<dbReference type="PhylomeDB" id="B6QD74"/>
<dbReference type="SMART" id="SM00906">
    <property type="entry name" value="Fungal_trans"/>
    <property type="match status" value="1"/>
</dbReference>
<dbReference type="VEuPathDB" id="FungiDB:PMAA_077550"/>
<evidence type="ECO:0000313" key="3">
    <source>
        <dbReference type="EMBL" id="EEA23724.1"/>
    </source>
</evidence>
<dbReference type="Pfam" id="PF04082">
    <property type="entry name" value="Fungal_trans"/>
    <property type="match status" value="1"/>
</dbReference>
<evidence type="ECO:0000259" key="2">
    <source>
        <dbReference type="SMART" id="SM00906"/>
    </source>
</evidence>
<sequence>MLDPTLASFPLGSEEMTLDDINSYQLDPSFQLPSRPPSPSKTRAKTNPAQHVTGFLAQGHPIQQLDSADGSVSAQYFGPSGEMDPYILQHMLFPEDGKVVFGQFQYRQLTSSYSHDEQESCVPANFLIHMNRSPTLLSPEGTIYHTHDVLLENLISPEQGSRLIGLYRFPSIPVLSRSHLKVRTETLIPQIKVTELLPPYLLAAIYVSAEPFSRYDPMLNVCNVNTPFPRTELREIAYQVIIKQMHSPNLHLLQALLIYLQTPQDHVRTASAEDSSKWSLVGSTVNISHHLGLHMDCSSWPIPAWEKRLRRRIWWIVYSEAAWRPLLLGMPQLINDDDWDVSPLEDNDFQMDHLWCPAEETAAEEQAHQKPCPFCHGGRDFKYLAGLSLIAYDTHKSLFTMGATKRLATNFSASLVAGKELLEKLHHWRSRTPIQMAPENGLDAEPRFCFHAGSSSHLKLACLTLETLIWRAITRPLSNLVARETYLSDAESTAPKNDIRVDHIPSMTEICKSHVGVRSKARVLRLQWFFIFVSLRGMFSLLACKQPDIEIGSSACFSVLSNFIMLLLIQAPTKLLAKELLAILAKWVIIMREQSVVFDTMRLGLLRLDSFFRMGLENTFRLPSHVKDTLRQELPTPRYQG</sequence>
<accession>B6QD74</accession>
<dbReference type="HOGENOM" id="CLU_006632_3_0_1"/>
<dbReference type="AlphaFoldDB" id="B6QD74"/>
<dbReference type="PANTHER" id="PTHR31668:SF4">
    <property type="entry name" value="TRANSCRIPTIONAL ACTIVATOR PROTEIN DAL81"/>
    <property type="match status" value="1"/>
</dbReference>
<protein>
    <recommendedName>
        <fullName evidence="2">Xylanolytic transcriptional activator regulatory domain-containing protein</fullName>
    </recommendedName>
</protein>
<gene>
    <name evidence="3" type="ORF">PMAA_077550</name>
</gene>
<dbReference type="OrthoDB" id="1924787at2759"/>
<evidence type="ECO:0000313" key="4">
    <source>
        <dbReference type="Proteomes" id="UP000001294"/>
    </source>
</evidence>
<keyword evidence="4" id="KW-1185">Reference proteome</keyword>